<reference evidence="3 4" key="1">
    <citation type="submission" date="2020-08" db="EMBL/GenBank/DDBJ databases">
        <title>Genomic Encyclopedia of Type Strains, Phase IV (KMG-IV): sequencing the most valuable type-strain genomes for metagenomic binning, comparative biology and taxonomic classification.</title>
        <authorList>
            <person name="Goeker M."/>
        </authorList>
    </citation>
    <scope>NUCLEOTIDE SEQUENCE [LARGE SCALE GENOMIC DNA]</scope>
    <source>
        <strain evidence="3 4">DSM 43350</strain>
    </source>
</reference>
<protein>
    <submittedName>
        <fullName evidence="3">Integrase</fullName>
    </submittedName>
</protein>
<dbReference type="RefSeq" id="WP_184566582.1">
    <property type="nucleotide sequence ID" value="NZ_BAAARS010000012.1"/>
</dbReference>
<evidence type="ECO:0000259" key="2">
    <source>
        <dbReference type="PROSITE" id="PS51898"/>
    </source>
</evidence>
<name>A0A7W9TJ89_9ACTN</name>
<keyword evidence="1" id="KW-0233">DNA recombination</keyword>
<evidence type="ECO:0000313" key="4">
    <source>
        <dbReference type="Proteomes" id="UP000591537"/>
    </source>
</evidence>
<comment type="caution">
    <text evidence="3">The sequence shown here is derived from an EMBL/GenBank/DDBJ whole genome shotgun (WGS) entry which is preliminary data.</text>
</comment>
<dbReference type="Proteomes" id="UP000591537">
    <property type="component" value="Unassembled WGS sequence"/>
</dbReference>
<dbReference type="GO" id="GO:0015074">
    <property type="term" value="P:DNA integration"/>
    <property type="evidence" value="ECO:0007669"/>
    <property type="project" value="InterPro"/>
</dbReference>
<dbReference type="EMBL" id="JACHGV010000015">
    <property type="protein sequence ID" value="MBB6081106.1"/>
    <property type="molecule type" value="Genomic_DNA"/>
</dbReference>
<dbReference type="SUPFAM" id="SSF56349">
    <property type="entry name" value="DNA breaking-rejoining enzymes"/>
    <property type="match status" value="1"/>
</dbReference>
<evidence type="ECO:0000256" key="1">
    <source>
        <dbReference type="ARBA" id="ARBA00023172"/>
    </source>
</evidence>
<dbReference type="InterPro" id="IPR002104">
    <property type="entry name" value="Integrase_catalytic"/>
</dbReference>
<proteinExistence type="predicted"/>
<dbReference type="InterPro" id="IPR011010">
    <property type="entry name" value="DNA_brk_join_enz"/>
</dbReference>
<organism evidence="3 4">
    <name type="scientific">Streptomyces paradoxus</name>
    <dbReference type="NCBI Taxonomy" id="66375"/>
    <lineage>
        <taxon>Bacteria</taxon>
        <taxon>Bacillati</taxon>
        <taxon>Actinomycetota</taxon>
        <taxon>Actinomycetes</taxon>
        <taxon>Kitasatosporales</taxon>
        <taxon>Streptomycetaceae</taxon>
        <taxon>Streptomyces</taxon>
    </lineage>
</organism>
<dbReference type="PROSITE" id="PS51898">
    <property type="entry name" value="TYR_RECOMBINASE"/>
    <property type="match status" value="1"/>
</dbReference>
<dbReference type="Gene3D" id="1.10.443.10">
    <property type="entry name" value="Intergrase catalytic core"/>
    <property type="match status" value="1"/>
</dbReference>
<dbReference type="AlphaFoldDB" id="A0A7W9TJ89"/>
<evidence type="ECO:0000313" key="3">
    <source>
        <dbReference type="EMBL" id="MBB6081106.1"/>
    </source>
</evidence>
<dbReference type="GO" id="GO:0003677">
    <property type="term" value="F:DNA binding"/>
    <property type="evidence" value="ECO:0007669"/>
    <property type="project" value="InterPro"/>
</dbReference>
<dbReference type="Pfam" id="PF00589">
    <property type="entry name" value="Phage_integrase"/>
    <property type="match status" value="1"/>
</dbReference>
<dbReference type="InterPro" id="IPR013762">
    <property type="entry name" value="Integrase-like_cat_sf"/>
</dbReference>
<accession>A0A7W9TJ89</accession>
<dbReference type="GO" id="GO:0006310">
    <property type="term" value="P:DNA recombination"/>
    <property type="evidence" value="ECO:0007669"/>
    <property type="project" value="UniProtKB-KW"/>
</dbReference>
<feature type="domain" description="Tyr recombinase" evidence="2">
    <location>
        <begin position="472"/>
        <end position="685"/>
    </location>
</feature>
<gene>
    <name evidence="3" type="ORF">HNR57_007057</name>
</gene>
<keyword evidence="4" id="KW-1185">Reference proteome</keyword>
<sequence length="842" mass="95076">MTIETTAAVPESRVVTLPVDRAGWMAWLIANTKADWRPDEWDAANWLFTGDPDKDETAIWRCNSAGCHVAVRATRHLCRSCYEQFLESGLSREEFAKVGRRALVRSLPGERPPCSVERDGVRCALEAQSRGACTPHYVRWRYLLRSGKTAMALDAWLQAEAEPLPPGTPCLVGACAGNAHGRVPLCTYHRDRWRRHRNETGMKGTIREGLEEWAAVQPPWLTGFQFSLITLPELLRHELRFALAERDKQRPTLSPVGMRLMVRGLEGVSSIAELTDKKLGDLGYLDRNCEAHWNDVVRLVRGAFDRFRGVDPLDRPVWELGDLGLRSRTRSGVRVSSRRLDITQIRQEWLRRLIADWVKETTPDNNDFRVTFEGCLSASRALSARPGGGHDPGALKVTDMDAVVAAIRDRKRQDGTATLAYGSRAELLAHFCQLLDFGRRLQILDHVASVFARHPHHKIPYEDPAEDMAGKAIPEYVVAQLDAQVHLIGEDFAYGDMAPDAVKAMLRTVYILLRDTGRRPWEVRWLRMDGLEAQDSEYILIWDNHKARRNRRRLEIGRETAFAIQEWLAIRQTLNVPARSRTFLFPTARHGYDACIDSDTVAKMLRRWVDGLPELLTDTVDKDGNLLPFDRSRIFAYAFRHTYAQRHADAGTELNTLRDLMDHKSADTTMGYFKVSMEKRRKAVETMRRHVVDRSGNPAATPSATAYEARSVAVPFGNCSEPSNVKAGGGSCPIRFQCSGCAFYRPDPSFLPAVEGHIRALKADREMARALGTAEFVVRNFSDQIDSFQNVVTSLRRQIQLMPEDDRRHLEEASAVLRKVRAAAPPPVLPVPSIPARRSTDE</sequence>